<sequence length="218" mass="20920">MSNPSSGGLAAQLLNQLQGQPLEQMAQQLDVSPAQAGSAVSAALPMMLGALAGNAQTAGGAQALLGALQRDHAGGGADLGGLLGGVLGSVLGGGQPAASKQLDASGILGHIFGSQQAQAQNQIGQASGLSSGQAGQLLQMLAPIVMGFLAKQVGSAKLDAGGLGNLLGGLLGQCGQSQPQSGGLAGGLLSSALDQNGDGKLDAGDLLKLGSRLLGGKS</sequence>
<reference evidence="1 2" key="1">
    <citation type="submission" date="2023-04" db="EMBL/GenBank/DDBJ databases">
        <title>Ottowia paracancer sp. nov., isolated from human stomach.</title>
        <authorList>
            <person name="Song Y."/>
        </authorList>
    </citation>
    <scope>NUCLEOTIDE SEQUENCE [LARGE SCALE GENOMIC DNA]</scope>
    <source>
        <strain evidence="1 2">10c7w1</strain>
    </source>
</reference>
<protein>
    <submittedName>
        <fullName evidence="1">DUF937 domain-containing protein</fullName>
    </submittedName>
</protein>
<comment type="caution">
    <text evidence="1">The sequence shown here is derived from an EMBL/GenBank/DDBJ whole genome shotgun (WGS) entry which is preliminary data.</text>
</comment>
<dbReference type="InterPro" id="IPR018247">
    <property type="entry name" value="EF_Hand_1_Ca_BS"/>
</dbReference>
<keyword evidence="2" id="KW-1185">Reference proteome</keyword>
<accession>A0AAW6RG74</accession>
<dbReference type="AlphaFoldDB" id="A0AAW6RG74"/>
<gene>
    <name evidence="1" type="ORF">QB898_05725</name>
</gene>
<evidence type="ECO:0000313" key="2">
    <source>
        <dbReference type="Proteomes" id="UP001237156"/>
    </source>
</evidence>
<name>A0AAW6RG74_9BURK</name>
<dbReference type="Pfam" id="PF06078">
    <property type="entry name" value="DUF937"/>
    <property type="match status" value="1"/>
</dbReference>
<dbReference type="PROSITE" id="PS00018">
    <property type="entry name" value="EF_HAND_1"/>
    <property type="match status" value="1"/>
</dbReference>
<organism evidence="1 2">
    <name type="scientific">Ottowia cancrivicina</name>
    <dbReference type="NCBI Taxonomy" id="3040346"/>
    <lineage>
        <taxon>Bacteria</taxon>
        <taxon>Pseudomonadati</taxon>
        <taxon>Pseudomonadota</taxon>
        <taxon>Betaproteobacteria</taxon>
        <taxon>Burkholderiales</taxon>
        <taxon>Comamonadaceae</taxon>
        <taxon>Ottowia</taxon>
    </lineage>
</organism>
<evidence type="ECO:0000313" key="1">
    <source>
        <dbReference type="EMBL" id="MDG9699225.1"/>
    </source>
</evidence>
<dbReference type="RefSeq" id="WP_279524160.1">
    <property type="nucleotide sequence ID" value="NZ_JARVII010000009.1"/>
</dbReference>
<dbReference type="EMBL" id="JARVII010000009">
    <property type="protein sequence ID" value="MDG9699225.1"/>
    <property type="molecule type" value="Genomic_DNA"/>
</dbReference>
<proteinExistence type="predicted"/>
<dbReference type="Proteomes" id="UP001237156">
    <property type="component" value="Unassembled WGS sequence"/>
</dbReference>
<dbReference type="InterPro" id="IPR009282">
    <property type="entry name" value="DUF937"/>
</dbReference>